<name>A0A1I2LWM9_9ACTN</name>
<evidence type="ECO:0000256" key="8">
    <source>
        <dbReference type="ARBA" id="ARBA00023065"/>
    </source>
</evidence>
<evidence type="ECO:0000313" key="13">
    <source>
        <dbReference type="EMBL" id="NYH81455.1"/>
    </source>
</evidence>
<dbReference type="GO" id="GO:0005524">
    <property type="term" value="F:ATP binding"/>
    <property type="evidence" value="ECO:0007669"/>
    <property type="project" value="UniProtKB-KW"/>
</dbReference>
<dbReference type="PANTHER" id="PTHR42781">
    <property type="entry name" value="SPERMIDINE/PUTRESCINE IMPORT ATP-BINDING PROTEIN POTA"/>
    <property type="match status" value="1"/>
</dbReference>
<dbReference type="InterPro" id="IPR003593">
    <property type="entry name" value="AAA+_ATPase"/>
</dbReference>
<dbReference type="SUPFAM" id="SSF50331">
    <property type="entry name" value="MOP-like"/>
    <property type="match status" value="1"/>
</dbReference>
<reference evidence="14 15" key="1">
    <citation type="submission" date="2016-10" db="EMBL/GenBank/DDBJ databases">
        <authorList>
            <person name="de Groot N.N."/>
        </authorList>
    </citation>
    <scope>NUCLEOTIDE SEQUENCE [LARGE SCALE GENOMIC DNA]</scope>
    <source>
        <strain evidence="14 15">CPCC 202808</strain>
    </source>
</reference>
<dbReference type="InterPro" id="IPR003439">
    <property type="entry name" value="ABC_transporter-like_ATP-bd"/>
</dbReference>
<evidence type="ECO:0000313" key="16">
    <source>
        <dbReference type="Proteomes" id="UP000533017"/>
    </source>
</evidence>
<feature type="domain" description="Mop" evidence="12">
    <location>
        <begin position="305"/>
        <end position="369"/>
    </location>
</feature>
<dbReference type="EMBL" id="FOOI01000002">
    <property type="protein sequence ID" value="SFF82899.1"/>
    <property type="molecule type" value="Genomic_DNA"/>
</dbReference>
<evidence type="ECO:0000259" key="11">
    <source>
        <dbReference type="PROSITE" id="PS50893"/>
    </source>
</evidence>
<dbReference type="Pfam" id="PF00005">
    <property type="entry name" value="ABC_tran"/>
    <property type="match status" value="1"/>
</dbReference>
<dbReference type="PROSITE" id="PS00211">
    <property type="entry name" value="ABC_TRANSPORTER_1"/>
    <property type="match status" value="1"/>
</dbReference>
<evidence type="ECO:0000313" key="15">
    <source>
        <dbReference type="Proteomes" id="UP000199052"/>
    </source>
</evidence>
<evidence type="ECO:0000256" key="7">
    <source>
        <dbReference type="ARBA" id="ARBA00023004"/>
    </source>
</evidence>
<keyword evidence="9" id="KW-0472">Membrane</keyword>
<evidence type="ECO:0000256" key="9">
    <source>
        <dbReference type="ARBA" id="ARBA00023136"/>
    </source>
</evidence>
<evidence type="ECO:0000313" key="14">
    <source>
        <dbReference type="EMBL" id="SFF82899.1"/>
    </source>
</evidence>
<feature type="domain" description="ABC transporter" evidence="11">
    <location>
        <begin position="10"/>
        <end position="249"/>
    </location>
</feature>
<dbReference type="RefSeq" id="WP_237768590.1">
    <property type="nucleotide sequence ID" value="NZ_FOOI01000002.1"/>
</dbReference>
<protein>
    <submittedName>
        <fullName evidence="14">Molybdate transport system ATP-binding protein</fullName>
    </submittedName>
</protein>
<keyword evidence="3" id="KW-0410">Iron transport</keyword>
<dbReference type="AlphaFoldDB" id="A0A1I2LWM9"/>
<dbReference type="InterPro" id="IPR005116">
    <property type="entry name" value="Transp-assoc_OB_typ1"/>
</dbReference>
<keyword evidence="7" id="KW-0408">Iron</keyword>
<dbReference type="PROSITE" id="PS50893">
    <property type="entry name" value="ABC_TRANSPORTER_2"/>
    <property type="match status" value="1"/>
</dbReference>
<keyword evidence="16" id="KW-1185">Reference proteome</keyword>
<keyword evidence="1" id="KW-0813">Transport</keyword>
<dbReference type="GO" id="GO:0015408">
    <property type="term" value="F:ABC-type ferric iron transporter activity"/>
    <property type="evidence" value="ECO:0007669"/>
    <property type="project" value="InterPro"/>
</dbReference>
<dbReference type="Proteomes" id="UP000533017">
    <property type="component" value="Unassembled WGS sequence"/>
</dbReference>
<evidence type="ECO:0000256" key="3">
    <source>
        <dbReference type="ARBA" id="ARBA00022496"/>
    </source>
</evidence>
<gene>
    <name evidence="13" type="ORF">FHR37_000306</name>
    <name evidence="14" type="ORF">SAMN05421678_102317</name>
</gene>
<keyword evidence="8" id="KW-0406">Ion transport</keyword>
<dbReference type="GO" id="GO:0015689">
    <property type="term" value="P:molybdate ion transport"/>
    <property type="evidence" value="ECO:0007669"/>
    <property type="project" value="InterPro"/>
</dbReference>
<dbReference type="Gene3D" id="3.40.50.300">
    <property type="entry name" value="P-loop containing nucleotide triphosphate hydrolases"/>
    <property type="match status" value="1"/>
</dbReference>
<dbReference type="InterPro" id="IPR015853">
    <property type="entry name" value="ABC_transpr_FbpC"/>
</dbReference>
<dbReference type="Proteomes" id="UP000199052">
    <property type="component" value="Unassembled WGS sequence"/>
</dbReference>
<dbReference type="InterPro" id="IPR017871">
    <property type="entry name" value="ABC_transporter-like_CS"/>
</dbReference>
<evidence type="ECO:0000256" key="6">
    <source>
        <dbReference type="ARBA" id="ARBA00022840"/>
    </source>
</evidence>
<evidence type="ECO:0000256" key="2">
    <source>
        <dbReference type="ARBA" id="ARBA00022475"/>
    </source>
</evidence>
<dbReference type="Pfam" id="PF03459">
    <property type="entry name" value="TOBE"/>
    <property type="match status" value="1"/>
</dbReference>
<evidence type="ECO:0000256" key="5">
    <source>
        <dbReference type="ARBA" id="ARBA00022741"/>
    </source>
</evidence>
<dbReference type="InterPro" id="IPR027417">
    <property type="entry name" value="P-loop_NTPase"/>
</dbReference>
<proteinExistence type="predicted"/>
<dbReference type="STRING" id="504797.SAMN05421678_102317"/>
<accession>A0A1I2LWM9</accession>
<dbReference type="PANTHER" id="PTHR42781:SF4">
    <property type="entry name" value="SPERMIDINE_PUTRESCINE IMPORT ATP-BINDING PROTEIN POTA"/>
    <property type="match status" value="1"/>
</dbReference>
<keyword evidence="5" id="KW-0547">Nucleotide-binding</keyword>
<dbReference type="InterPro" id="IPR008995">
    <property type="entry name" value="Mo/tungstate-bd_C_term_dom"/>
</dbReference>
<evidence type="ECO:0000256" key="4">
    <source>
        <dbReference type="ARBA" id="ARBA00022505"/>
    </source>
</evidence>
<keyword evidence="2" id="KW-1003">Cell membrane</keyword>
<dbReference type="SMART" id="SM00382">
    <property type="entry name" value="AAA"/>
    <property type="match status" value="1"/>
</dbReference>
<dbReference type="PROSITE" id="PS51866">
    <property type="entry name" value="MOP"/>
    <property type="match status" value="1"/>
</dbReference>
<reference evidence="13 16" key="2">
    <citation type="submission" date="2020-07" db="EMBL/GenBank/DDBJ databases">
        <title>Sequencing the genomes of 1000 actinobacteria strains.</title>
        <authorList>
            <person name="Klenk H.-P."/>
        </authorList>
    </citation>
    <scope>NUCLEOTIDE SEQUENCE [LARGE SCALE GENOMIC DNA]</scope>
    <source>
        <strain evidence="13 16">DSM 45117</strain>
    </source>
</reference>
<keyword evidence="6 14" id="KW-0067">ATP-binding</keyword>
<dbReference type="GO" id="GO:0016020">
    <property type="term" value="C:membrane"/>
    <property type="evidence" value="ECO:0007669"/>
    <property type="project" value="InterPro"/>
</dbReference>
<dbReference type="SUPFAM" id="SSF52540">
    <property type="entry name" value="P-loop containing nucleoside triphosphate hydrolases"/>
    <property type="match status" value="1"/>
</dbReference>
<dbReference type="CDD" id="cd03259">
    <property type="entry name" value="ABC_Carb_Solutes_like"/>
    <property type="match status" value="1"/>
</dbReference>
<keyword evidence="4 10" id="KW-0500">Molybdenum</keyword>
<dbReference type="InterPro" id="IPR004606">
    <property type="entry name" value="Mop_domain"/>
</dbReference>
<dbReference type="InterPro" id="IPR050093">
    <property type="entry name" value="ABC_SmlMolc_Importer"/>
</dbReference>
<evidence type="ECO:0000256" key="1">
    <source>
        <dbReference type="ARBA" id="ARBA00022448"/>
    </source>
</evidence>
<evidence type="ECO:0000256" key="10">
    <source>
        <dbReference type="PROSITE-ProRule" id="PRU01213"/>
    </source>
</evidence>
<dbReference type="EMBL" id="JACBZA010000001">
    <property type="protein sequence ID" value="NYH81455.1"/>
    <property type="molecule type" value="Genomic_DNA"/>
</dbReference>
<sequence>MRTAGHDANRRTSTGLRAHVVVRRPAFDLDLDLTAGPGEVVALLGPNGAGKSTTLRALAGLQPLSAGEIHLGDRVLDRPATRDYLRVEQRPIGVVFQDYLLFPHLSALDNVAFGPRAHGVPKAPARAAAQSWLERVGLADVAGARPRALSGGQAQRVALARALAVEPRLLLLDEPLAALDAATRMDVRADLRRHLSAYDGTCVLVTHEPLDAMVLADRLVVLENGRVTQQGSPAEVARTPRTEYVARLVGLNLFRGHTDGAGEAGAAGVVRLADGGELTTGRRVAGEVFVAFAPSAVALYGSAPGGSPRNCWQVEVVGVERHGDLMRVRLTGRPPVLADVTADAVADLGLQPGARVWASVKAAEIRCYPA</sequence>
<evidence type="ECO:0000259" key="12">
    <source>
        <dbReference type="PROSITE" id="PS51866"/>
    </source>
</evidence>
<organism evidence="14 15">
    <name type="scientific">Actinopolymorpha cephalotaxi</name>
    <dbReference type="NCBI Taxonomy" id="504797"/>
    <lineage>
        <taxon>Bacteria</taxon>
        <taxon>Bacillati</taxon>
        <taxon>Actinomycetota</taxon>
        <taxon>Actinomycetes</taxon>
        <taxon>Propionibacteriales</taxon>
        <taxon>Actinopolymorphaceae</taxon>
        <taxon>Actinopolymorpha</taxon>
    </lineage>
</organism>
<dbReference type="GO" id="GO:0016887">
    <property type="term" value="F:ATP hydrolysis activity"/>
    <property type="evidence" value="ECO:0007669"/>
    <property type="project" value="InterPro"/>
</dbReference>
<dbReference type="Gene3D" id="2.40.50.100">
    <property type="match status" value="1"/>
</dbReference>